<dbReference type="STRING" id="1437425.CSEC_1901"/>
<reference evidence="2" key="2">
    <citation type="submission" date="2014-09" db="EMBL/GenBank/DDBJ databases">
        <title>Criblamydia sequanensis harbors a mega-plasmid encoding arsenite resistance.</title>
        <authorList>
            <person name="Bertelli C."/>
            <person name="Goesmann A."/>
            <person name="Greub G."/>
        </authorList>
    </citation>
    <scope>NUCLEOTIDE SEQUENCE [LARGE SCALE GENOMIC DNA]</scope>
    <source>
        <strain evidence="2">CRIB-18</strain>
    </source>
</reference>
<keyword evidence="1" id="KW-1133">Transmembrane helix</keyword>
<gene>
    <name evidence="2" type="ORF">CSEC_1901</name>
</gene>
<evidence type="ECO:0000313" key="3">
    <source>
        <dbReference type="Proteomes" id="UP000031552"/>
    </source>
</evidence>
<protein>
    <submittedName>
        <fullName evidence="2">Membrane protein</fullName>
    </submittedName>
</protein>
<dbReference type="AlphaFoldDB" id="A0A090D2X0"/>
<name>A0A090D2X0_9BACT</name>
<evidence type="ECO:0000256" key="1">
    <source>
        <dbReference type="SAM" id="Phobius"/>
    </source>
</evidence>
<dbReference type="RefSeq" id="WP_041018254.1">
    <property type="nucleotide sequence ID" value="NZ_CCEJ010000009.1"/>
</dbReference>
<accession>A0A090D2X0</accession>
<organism evidence="2 3">
    <name type="scientific">Candidatus Criblamydia sequanensis CRIB-18</name>
    <dbReference type="NCBI Taxonomy" id="1437425"/>
    <lineage>
        <taxon>Bacteria</taxon>
        <taxon>Pseudomonadati</taxon>
        <taxon>Chlamydiota</taxon>
        <taxon>Chlamydiia</taxon>
        <taxon>Parachlamydiales</taxon>
        <taxon>Candidatus Criblamydiaceae</taxon>
        <taxon>Candidatus Criblamydia</taxon>
    </lineage>
</organism>
<keyword evidence="3" id="KW-1185">Reference proteome</keyword>
<proteinExistence type="predicted"/>
<keyword evidence="1" id="KW-0472">Membrane</keyword>
<comment type="caution">
    <text evidence="2">The sequence shown here is derived from an EMBL/GenBank/DDBJ whole genome shotgun (WGS) entry which is preliminary data.</text>
</comment>
<reference evidence="2" key="1">
    <citation type="submission" date="2013-12" db="EMBL/GenBank/DDBJ databases">
        <authorList>
            <person name="Linke B."/>
        </authorList>
    </citation>
    <scope>NUCLEOTIDE SEQUENCE [LARGE SCALE GENOMIC DNA]</scope>
    <source>
        <strain evidence="2">CRIB-18</strain>
    </source>
</reference>
<dbReference type="Proteomes" id="UP000031552">
    <property type="component" value="Unassembled WGS sequence"/>
</dbReference>
<keyword evidence="1" id="KW-0812">Transmembrane</keyword>
<sequence length="163" mass="19032">MSKYISNKALFYFINLLYIIPIVLFGIKSFTPIQAPIVSENLIQREEFQEFALKKMRLNADAYVYLDTSQDFLELSPRDDLKLKQLIGKIDKGTELIIDAINYKHTHRFGIIFIAFAKFPNLPEYDLEKMEIRRFLIQDYNDPDTKLTINPELLSLSDESISS</sequence>
<evidence type="ECO:0000313" key="2">
    <source>
        <dbReference type="EMBL" id="CDR34708.1"/>
    </source>
</evidence>
<dbReference type="EMBL" id="CCEJ010000009">
    <property type="protein sequence ID" value="CDR34708.1"/>
    <property type="molecule type" value="Genomic_DNA"/>
</dbReference>
<feature type="transmembrane region" description="Helical" evidence="1">
    <location>
        <begin position="9"/>
        <end position="27"/>
    </location>
</feature>